<dbReference type="AlphaFoldDB" id="A0A1Y1MYD3"/>
<accession>A0A1Y1MYD3</accession>
<dbReference type="EMBL" id="GEZM01017442">
    <property type="protein sequence ID" value="JAV90673.1"/>
    <property type="molecule type" value="Transcribed_RNA"/>
</dbReference>
<dbReference type="GO" id="GO:0005739">
    <property type="term" value="C:mitochondrion"/>
    <property type="evidence" value="ECO:0007669"/>
    <property type="project" value="TreeGrafter"/>
</dbReference>
<evidence type="ECO:0000256" key="2">
    <source>
        <dbReference type="ARBA" id="ARBA00006490"/>
    </source>
</evidence>
<evidence type="ECO:0000313" key="4">
    <source>
        <dbReference type="EMBL" id="JAV90673.1"/>
    </source>
</evidence>
<dbReference type="Gene3D" id="3.40.640.10">
    <property type="entry name" value="Type I PLP-dependent aspartate aminotransferase-like (Major domain)"/>
    <property type="match status" value="1"/>
</dbReference>
<dbReference type="GO" id="GO:0005829">
    <property type="term" value="C:cytosol"/>
    <property type="evidence" value="ECO:0007669"/>
    <property type="project" value="TreeGrafter"/>
</dbReference>
<dbReference type="PANTHER" id="PTHR11601:SF34">
    <property type="entry name" value="CYSTEINE DESULFURASE"/>
    <property type="match status" value="1"/>
</dbReference>
<protein>
    <recommendedName>
        <fullName evidence="3">Aminotransferase class V domain-containing protein</fullName>
    </recommendedName>
</protein>
<dbReference type="InterPro" id="IPR015422">
    <property type="entry name" value="PyrdxlP-dep_Trfase_small"/>
</dbReference>
<name>A0A1Y1MYD3_PHOPY</name>
<dbReference type="GO" id="GO:0005634">
    <property type="term" value="C:nucleus"/>
    <property type="evidence" value="ECO:0007669"/>
    <property type="project" value="TreeGrafter"/>
</dbReference>
<sequence length="147" mass="16586">MYRCITKINLYNSAILSKKCEPLTFLTNSRFLQTETNYNIKEQVFDGRPLYLDAQATTPLDPRVLDSMLPYLTSFYGNPHSRTHAYGWESEEAVEKARTQIANIIGADPKEIIFTSGATESNNISIKGVARFYGAKKKHVITTQTVS</sequence>
<dbReference type="SUPFAM" id="SSF53383">
    <property type="entry name" value="PLP-dependent transferases"/>
    <property type="match status" value="1"/>
</dbReference>
<dbReference type="PANTHER" id="PTHR11601">
    <property type="entry name" value="CYSTEINE DESULFURYLASE FAMILY MEMBER"/>
    <property type="match status" value="1"/>
</dbReference>
<dbReference type="GO" id="GO:0016226">
    <property type="term" value="P:iron-sulfur cluster assembly"/>
    <property type="evidence" value="ECO:0007669"/>
    <property type="project" value="TreeGrafter"/>
</dbReference>
<dbReference type="GO" id="GO:0031071">
    <property type="term" value="F:cysteine desulfurase activity"/>
    <property type="evidence" value="ECO:0007669"/>
    <property type="project" value="TreeGrafter"/>
</dbReference>
<dbReference type="InterPro" id="IPR015421">
    <property type="entry name" value="PyrdxlP-dep_Trfase_major"/>
</dbReference>
<proteinExistence type="inferred from homology"/>
<dbReference type="Gene3D" id="3.90.1150.10">
    <property type="entry name" value="Aspartate Aminotransferase, domain 1"/>
    <property type="match status" value="1"/>
</dbReference>
<dbReference type="InterPro" id="IPR000192">
    <property type="entry name" value="Aminotrans_V_dom"/>
</dbReference>
<feature type="domain" description="Aminotransferase class V" evidence="3">
    <location>
        <begin position="51"/>
        <end position="144"/>
    </location>
</feature>
<organism evidence="4">
    <name type="scientific">Photinus pyralis</name>
    <name type="common">Common eastern firefly</name>
    <name type="synonym">Lampyris pyralis</name>
    <dbReference type="NCBI Taxonomy" id="7054"/>
    <lineage>
        <taxon>Eukaryota</taxon>
        <taxon>Metazoa</taxon>
        <taxon>Ecdysozoa</taxon>
        <taxon>Arthropoda</taxon>
        <taxon>Hexapoda</taxon>
        <taxon>Insecta</taxon>
        <taxon>Pterygota</taxon>
        <taxon>Neoptera</taxon>
        <taxon>Endopterygota</taxon>
        <taxon>Coleoptera</taxon>
        <taxon>Polyphaga</taxon>
        <taxon>Elateriformia</taxon>
        <taxon>Elateroidea</taxon>
        <taxon>Lampyridae</taxon>
        <taxon>Lampyrinae</taxon>
        <taxon>Photinus</taxon>
    </lineage>
</organism>
<dbReference type="InterPro" id="IPR015424">
    <property type="entry name" value="PyrdxlP-dep_Trfase"/>
</dbReference>
<comment type="similarity">
    <text evidence="2">Belongs to the class-V pyridoxal-phosphate-dependent aminotransferase family. NifS/IscS subfamily.</text>
</comment>
<evidence type="ECO:0000256" key="1">
    <source>
        <dbReference type="ARBA" id="ARBA00001933"/>
    </source>
</evidence>
<evidence type="ECO:0000259" key="3">
    <source>
        <dbReference type="Pfam" id="PF00266"/>
    </source>
</evidence>
<reference evidence="4" key="1">
    <citation type="journal article" date="2016" name="Sci. Rep.">
        <title>Molecular characterization of firefly nuptial gifts: a multi-omics approach sheds light on postcopulatory sexual selection.</title>
        <authorList>
            <person name="Al-Wathiqui N."/>
            <person name="Fallon T.R."/>
            <person name="South A."/>
            <person name="Weng J.K."/>
            <person name="Lewis S.M."/>
        </authorList>
    </citation>
    <scope>NUCLEOTIDE SEQUENCE</scope>
</reference>
<comment type="cofactor">
    <cofactor evidence="1">
        <name>pyridoxal 5'-phosphate</name>
        <dbReference type="ChEBI" id="CHEBI:597326"/>
    </cofactor>
</comment>
<dbReference type="Pfam" id="PF00266">
    <property type="entry name" value="Aminotran_5"/>
    <property type="match status" value="1"/>
</dbReference>